<keyword evidence="3" id="KW-1185">Reference proteome</keyword>
<gene>
    <name evidence="2" type="ORF">CSSPTR1EN2_LOCUS340</name>
</gene>
<proteinExistence type="predicted"/>
<sequence>MVLAADPRAEIIGTGEHPLNHQGQMNETIPSASSGNTEGAPINPVATVATPADNDEQVQVVIETPPSRSSHSTDARNAMADVLIATYRMLADYVFSTFASGTFW</sequence>
<reference evidence="2 3" key="1">
    <citation type="submission" date="2024-02" db="EMBL/GenBank/DDBJ databases">
        <authorList>
            <consortium name="ELIXIR-Norway"/>
            <consortium name="Elixir Norway"/>
        </authorList>
    </citation>
    <scope>NUCLEOTIDE SEQUENCE [LARGE SCALE GENOMIC DNA]</scope>
</reference>
<organism evidence="2 3">
    <name type="scientific">Sphagnum troendelagicum</name>
    <dbReference type="NCBI Taxonomy" id="128251"/>
    <lineage>
        <taxon>Eukaryota</taxon>
        <taxon>Viridiplantae</taxon>
        <taxon>Streptophyta</taxon>
        <taxon>Embryophyta</taxon>
        <taxon>Bryophyta</taxon>
        <taxon>Sphagnophytina</taxon>
        <taxon>Sphagnopsida</taxon>
        <taxon>Sphagnales</taxon>
        <taxon>Sphagnaceae</taxon>
        <taxon>Sphagnum</taxon>
    </lineage>
</organism>
<evidence type="ECO:0000256" key="1">
    <source>
        <dbReference type="SAM" id="MobiDB-lite"/>
    </source>
</evidence>
<dbReference type="Proteomes" id="UP001497512">
    <property type="component" value="Chromosome 1"/>
</dbReference>
<feature type="compositionally biased region" description="Polar residues" evidence="1">
    <location>
        <begin position="21"/>
        <end position="37"/>
    </location>
</feature>
<evidence type="ECO:0000313" key="2">
    <source>
        <dbReference type="EMBL" id="CAK9189689.1"/>
    </source>
</evidence>
<protein>
    <submittedName>
        <fullName evidence="2">Uncharacterized protein</fullName>
    </submittedName>
</protein>
<name>A0ABP0T845_9BRYO</name>
<accession>A0ABP0T845</accession>
<dbReference type="EMBL" id="OZ019893">
    <property type="protein sequence ID" value="CAK9189689.1"/>
    <property type="molecule type" value="Genomic_DNA"/>
</dbReference>
<evidence type="ECO:0000313" key="3">
    <source>
        <dbReference type="Proteomes" id="UP001497512"/>
    </source>
</evidence>
<feature type="region of interest" description="Disordered" evidence="1">
    <location>
        <begin position="1"/>
        <end position="54"/>
    </location>
</feature>